<evidence type="ECO:0000313" key="1">
    <source>
        <dbReference type="EMBL" id="RDX88251.1"/>
    </source>
</evidence>
<accession>A0A371GCJ6</accession>
<dbReference type="AlphaFoldDB" id="A0A371GCJ6"/>
<sequence length="124" mass="13738">NPKRGSRRNKKSDPEEKESCLELAFQVKGNTTSDRCGKLRPSSPMNPLHVSVIIKEPTSTMGVIPATSSPQLRKPSVGNGRMFDVLIGHRSNSSLFKGGYDVDSAQNWIREVEKIFCTMECIEA</sequence>
<reference evidence="1" key="1">
    <citation type="submission" date="2018-05" db="EMBL/GenBank/DDBJ databases">
        <title>Draft genome of Mucuna pruriens seed.</title>
        <authorList>
            <person name="Nnadi N.E."/>
            <person name="Vos R."/>
            <person name="Hasami M.H."/>
            <person name="Devisetty U.K."/>
            <person name="Aguiy J.C."/>
        </authorList>
    </citation>
    <scope>NUCLEOTIDE SEQUENCE [LARGE SCALE GENOMIC DNA]</scope>
    <source>
        <strain evidence="1">JCA_2017</strain>
    </source>
</reference>
<feature type="non-terminal residue" evidence="1">
    <location>
        <position position="1"/>
    </location>
</feature>
<dbReference type="EMBL" id="QJKJ01006000">
    <property type="protein sequence ID" value="RDX88251.1"/>
    <property type="molecule type" value="Genomic_DNA"/>
</dbReference>
<name>A0A371GCJ6_MUCPR</name>
<organism evidence="1 2">
    <name type="scientific">Mucuna pruriens</name>
    <name type="common">Velvet bean</name>
    <name type="synonym">Dolichos pruriens</name>
    <dbReference type="NCBI Taxonomy" id="157652"/>
    <lineage>
        <taxon>Eukaryota</taxon>
        <taxon>Viridiplantae</taxon>
        <taxon>Streptophyta</taxon>
        <taxon>Embryophyta</taxon>
        <taxon>Tracheophyta</taxon>
        <taxon>Spermatophyta</taxon>
        <taxon>Magnoliopsida</taxon>
        <taxon>eudicotyledons</taxon>
        <taxon>Gunneridae</taxon>
        <taxon>Pentapetalae</taxon>
        <taxon>rosids</taxon>
        <taxon>fabids</taxon>
        <taxon>Fabales</taxon>
        <taxon>Fabaceae</taxon>
        <taxon>Papilionoideae</taxon>
        <taxon>50 kb inversion clade</taxon>
        <taxon>NPAAA clade</taxon>
        <taxon>indigoferoid/millettioid clade</taxon>
        <taxon>Phaseoleae</taxon>
        <taxon>Mucuna</taxon>
    </lineage>
</organism>
<protein>
    <submittedName>
        <fullName evidence="1">Uncharacterized protein</fullName>
    </submittedName>
</protein>
<dbReference type="OrthoDB" id="1433902at2759"/>
<feature type="non-terminal residue" evidence="1">
    <location>
        <position position="124"/>
    </location>
</feature>
<gene>
    <name evidence="1" type="ORF">CR513_30173</name>
</gene>
<proteinExistence type="predicted"/>
<evidence type="ECO:0000313" key="2">
    <source>
        <dbReference type="Proteomes" id="UP000257109"/>
    </source>
</evidence>
<dbReference type="Proteomes" id="UP000257109">
    <property type="component" value="Unassembled WGS sequence"/>
</dbReference>
<comment type="caution">
    <text evidence="1">The sequence shown here is derived from an EMBL/GenBank/DDBJ whole genome shotgun (WGS) entry which is preliminary data.</text>
</comment>
<keyword evidence="2" id="KW-1185">Reference proteome</keyword>